<evidence type="ECO:0000256" key="4">
    <source>
        <dbReference type="ARBA" id="ARBA00022989"/>
    </source>
</evidence>
<dbReference type="InterPro" id="IPR050833">
    <property type="entry name" value="Poly_Biosynth_Transport"/>
</dbReference>
<reference evidence="8" key="1">
    <citation type="journal article" date="2019" name="Int. J. Syst. Evol. Microbiol.">
        <title>The Global Catalogue of Microorganisms (GCM) 10K type strain sequencing project: providing services to taxonomists for standard genome sequencing and annotation.</title>
        <authorList>
            <consortium name="The Broad Institute Genomics Platform"/>
            <consortium name="The Broad Institute Genome Sequencing Center for Infectious Disease"/>
            <person name="Wu L."/>
            <person name="Ma J."/>
        </authorList>
    </citation>
    <scope>NUCLEOTIDE SEQUENCE [LARGE SCALE GENOMIC DNA]</scope>
    <source>
        <strain evidence="8">CCUG 2113</strain>
    </source>
</reference>
<evidence type="ECO:0000313" key="7">
    <source>
        <dbReference type="EMBL" id="MFC3933838.1"/>
    </source>
</evidence>
<dbReference type="RefSeq" id="WP_055399427.1">
    <property type="nucleotide sequence ID" value="NZ_JBHSAJ010000006.1"/>
</dbReference>
<evidence type="ECO:0000256" key="3">
    <source>
        <dbReference type="ARBA" id="ARBA00022692"/>
    </source>
</evidence>
<dbReference type="PANTHER" id="PTHR30250">
    <property type="entry name" value="PST FAMILY PREDICTED COLANIC ACID TRANSPORTER"/>
    <property type="match status" value="1"/>
</dbReference>
<keyword evidence="2" id="KW-1003">Cell membrane</keyword>
<dbReference type="PANTHER" id="PTHR30250:SF11">
    <property type="entry name" value="O-ANTIGEN TRANSPORTER-RELATED"/>
    <property type="match status" value="1"/>
</dbReference>
<evidence type="ECO:0000313" key="8">
    <source>
        <dbReference type="Proteomes" id="UP001595693"/>
    </source>
</evidence>
<feature type="transmembrane region" description="Helical" evidence="6">
    <location>
        <begin position="355"/>
        <end position="373"/>
    </location>
</feature>
<keyword evidence="3 6" id="KW-0812">Transmembrane</keyword>
<evidence type="ECO:0000256" key="2">
    <source>
        <dbReference type="ARBA" id="ARBA00022475"/>
    </source>
</evidence>
<feature type="transmembrane region" description="Helical" evidence="6">
    <location>
        <begin position="107"/>
        <end position="126"/>
    </location>
</feature>
<gene>
    <name evidence="7" type="ORF">ACFOW3_04285</name>
</gene>
<sequence length="410" mass="43435">MKSGLVRATLTLLTGSVAAHAIPLVLGPALTRLYSPEDFGQFALLWALATNLAVVGCARYEFALPLESTELRAAQLMALCARILLAVTTASAAAAAVLLLWRGMPMVWALPLAVFAGGAVQWLTLWATRSQRFGLLSAARLLQQGGGAILQLLFGFMKTGPLGLVLGATLASLGAAWMLARPAPAGGWVGLWRQPLATLRSMAQQHRDFPLLNTPHAFMGALQDTLTLVLVAAWTGDASAGFWALALRYLKAPATLIGGALSQTLYPRLLKAQSPNEARTLVRQALLGLAALACPLAAVLLVWGPDIFSLAFGTQWAQTGEVARAIAPYIAVHFMASPLAVVTMAWGAQAWALRLALVGQCLFFAGLLLGLHLGGLTGAGWGVSASMLAYFAYYFWALANWKDIPHESRA</sequence>
<proteinExistence type="predicted"/>
<keyword evidence="4 6" id="KW-1133">Transmembrane helix</keyword>
<dbReference type="Pfam" id="PF13440">
    <property type="entry name" value="Polysacc_synt_3"/>
    <property type="match status" value="1"/>
</dbReference>
<keyword evidence="5 6" id="KW-0472">Membrane</keyword>
<evidence type="ECO:0000256" key="1">
    <source>
        <dbReference type="ARBA" id="ARBA00004651"/>
    </source>
</evidence>
<dbReference type="EMBL" id="JBHSAJ010000006">
    <property type="protein sequence ID" value="MFC3933838.1"/>
    <property type="molecule type" value="Genomic_DNA"/>
</dbReference>
<protein>
    <submittedName>
        <fullName evidence="7">Lipopolysaccharide biosynthesis protein</fullName>
    </submittedName>
</protein>
<feature type="transmembrane region" description="Helical" evidence="6">
    <location>
        <begin position="325"/>
        <end position="348"/>
    </location>
</feature>
<evidence type="ECO:0000256" key="6">
    <source>
        <dbReference type="SAM" id="Phobius"/>
    </source>
</evidence>
<comment type="caution">
    <text evidence="7">The sequence shown here is derived from an EMBL/GenBank/DDBJ whole genome shotgun (WGS) entry which is preliminary data.</text>
</comment>
<name>A0ABV8D629_9BURK</name>
<accession>A0ABV8D629</accession>
<feature type="transmembrane region" description="Helical" evidence="6">
    <location>
        <begin position="285"/>
        <end position="305"/>
    </location>
</feature>
<organism evidence="7 8">
    <name type="scientific">Acidovorax facilis</name>
    <dbReference type="NCBI Taxonomy" id="12917"/>
    <lineage>
        <taxon>Bacteria</taxon>
        <taxon>Pseudomonadati</taxon>
        <taxon>Pseudomonadota</taxon>
        <taxon>Betaproteobacteria</taxon>
        <taxon>Burkholderiales</taxon>
        <taxon>Comamonadaceae</taxon>
        <taxon>Acidovorax</taxon>
    </lineage>
</organism>
<feature type="transmembrane region" description="Helical" evidence="6">
    <location>
        <begin position="43"/>
        <end position="62"/>
    </location>
</feature>
<dbReference type="Proteomes" id="UP001595693">
    <property type="component" value="Unassembled WGS sequence"/>
</dbReference>
<keyword evidence="8" id="KW-1185">Reference proteome</keyword>
<feature type="transmembrane region" description="Helical" evidence="6">
    <location>
        <begin position="83"/>
        <end position="101"/>
    </location>
</feature>
<comment type="subcellular location">
    <subcellularLocation>
        <location evidence="1">Cell membrane</location>
        <topology evidence="1">Multi-pass membrane protein</topology>
    </subcellularLocation>
</comment>
<feature type="transmembrane region" description="Helical" evidence="6">
    <location>
        <begin position="379"/>
        <end position="399"/>
    </location>
</feature>
<evidence type="ECO:0000256" key="5">
    <source>
        <dbReference type="ARBA" id="ARBA00023136"/>
    </source>
</evidence>